<dbReference type="Proteomes" id="UP000016860">
    <property type="component" value="Unassembled WGS sequence"/>
</dbReference>
<dbReference type="STRING" id="1330534.L323_08675"/>
<evidence type="ECO:0008006" key="3">
    <source>
        <dbReference type="Google" id="ProtNLM"/>
    </source>
</evidence>
<dbReference type="PATRIC" id="fig|1330534.3.peg.1725"/>
<dbReference type="RefSeq" id="WP_020815280.1">
    <property type="nucleotide sequence ID" value="NZ_ATAY01000028.1"/>
</dbReference>
<evidence type="ECO:0000313" key="2">
    <source>
        <dbReference type="Proteomes" id="UP000016860"/>
    </source>
</evidence>
<dbReference type="AlphaFoldDB" id="U4R2D2"/>
<dbReference type="EMBL" id="ATAY01000028">
    <property type="protein sequence ID" value="EPR12365.1"/>
    <property type="molecule type" value="Genomic_DNA"/>
</dbReference>
<comment type="caution">
    <text evidence="1">The sequence shown here is derived from an EMBL/GenBank/DDBJ whole genome shotgun (WGS) entry which is preliminary data.</text>
</comment>
<sequence length="233" mass="25480">MIKIGVKRLHYAQIVNDVEGAITYNVPVALPKVQQVGVNPKVNRAQVVADDLIDEDITQCIGADVTVQRKYCTLEEESFLLGRPKDSDGGVYGGTTDKPPYVALGYMRTFDDGSGLYTWLLKTKFAPSNSTADTKPADGVTPQYDSMTASSITRAADGQWIYSRKSSDPNFWQTFFSKATLEKLANVSNQVYGQPATVSAVAALPETGTPGVIYHLTTDDTHHYWDGSKFVVI</sequence>
<dbReference type="NCBIfam" id="TIGR01603">
    <property type="entry name" value="maj_tail_phi13"/>
    <property type="match status" value="1"/>
</dbReference>
<accession>U4R2D2</accession>
<evidence type="ECO:0000313" key="1">
    <source>
        <dbReference type="EMBL" id="EPR12365.1"/>
    </source>
</evidence>
<gene>
    <name evidence="1" type="ORF">L323_08675</name>
</gene>
<organism evidence="1 2">
    <name type="scientific">Ruminiclostridium papyrosolvens C7</name>
    <dbReference type="NCBI Taxonomy" id="1330534"/>
    <lineage>
        <taxon>Bacteria</taxon>
        <taxon>Bacillati</taxon>
        <taxon>Bacillota</taxon>
        <taxon>Clostridia</taxon>
        <taxon>Eubacteriales</taxon>
        <taxon>Oscillospiraceae</taxon>
        <taxon>Ruminiclostridium</taxon>
    </lineage>
</organism>
<proteinExistence type="predicted"/>
<name>U4R2D2_9FIRM</name>
<protein>
    <recommendedName>
        <fullName evidence="3">Tail protein</fullName>
    </recommendedName>
</protein>
<reference evidence="1 2" key="1">
    <citation type="journal article" date="2013" name="Genome Announc.">
        <title>Draft Genome Sequence of the Cellulolytic Bacterium Clostridium papyrosolvens C7 (ATCC 700395).</title>
        <authorList>
            <person name="Zepeda V."/>
            <person name="Dassa B."/>
            <person name="Borovok I."/>
            <person name="Lamed R."/>
            <person name="Bayer E.A."/>
            <person name="Cate J.H."/>
        </authorList>
    </citation>
    <scope>NUCLEOTIDE SEQUENCE [LARGE SCALE GENOMIC DNA]</scope>
    <source>
        <strain evidence="1 2">C7</strain>
    </source>
</reference>
<dbReference type="OrthoDB" id="3078218at2"/>
<dbReference type="InterPro" id="IPR006490">
    <property type="entry name" value="Maj_tail_phi13"/>
</dbReference>